<evidence type="ECO:0000259" key="8">
    <source>
        <dbReference type="Pfam" id="PF01385"/>
    </source>
</evidence>
<sequence length="450" mass="50571">MLAGRKYRLEFDFGQRAFAERLGGICRAVWNTGLEQRRDYRRRGQWINYEQQCKQLAEAKKDPYCAWLADAPAQVIQQTLKDLDQACRKHGTWKVGWKSKARGRPSFRFPTAKHLPVERVGRRWGRVFLPKFGWARFRMSRPLGGSVKSATVSRDGRHWFISFLVDDGIAEREQHACPQWVGVDRGVVTAAVTSDGEFFDRRHAGTDGVSSRELPPERRRGREERGNREDDLGYLTPGEAERYLRLQRRLARTKKGSKRRKRVVAAMSEIMRRVRWRRADFNAQAAHRLTRRYGHVVIEDLNTKGMSAAVKPKPDPDRPGRFLRNGAAAKSGLSKAILGKGWNGLEVALRSKARYTGSVIHKINPAYTSQTCPEPACGKVEEKSRKSQAVFSCTSCGHTEHADIVAARNIKAKGQAAGLVVSGRGDPPGSEKRQASRSTARAAQAARTAA</sequence>
<dbReference type="InterPro" id="IPR021027">
    <property type="entry name" value="Transposase_put_HTH"/>
</dbReference>
<keyword evidence="4" id="KW-0862">Zinc</keyword>
<feature type="domain" description="Transposase putative helix-turn-helix" evidence="10">
    <location>
        <begin position="1"/>
        <end position="44"/>
    </location>
</feature>
<evidence type="ECO:0000256" key="4">
    <source>
        <dbReference type="ARBA" id="ARBA00022833"/>
    </source>
</evidence>
<dbReference type="Pfam" id="PF01385">
    <property type="entry name" value="OrfB_IS605"/>
    <property type="match status" value="1"/>
</dbReference>
<proteinExistence type="inferred from homology"/>
<evidence type="ECO:0000256" key="1">
    <source>
        <dbReference type="ARBA" id="ARBA00008761"/>
    </source>
</evidence>
<feature type="compositionally biased region" description="Low complexity" evidence="7">
    <location>
        <begin position="436"/>
        <end position="450"/>
    </location>
</feature>
<keyword evidence="12" id="KW-1185">Reference proteome</keyword>
<comment type="caution">
    <text evidence="11">The sequence shown here is derived from an EMBL/GenBank/DDBJ whole genome shotgun (WGS) entry which is preliminary data.</text>
</comment>
<organism evidence="11 12">
    <name type="scientific">Nonomuraea guangzhouensis</name>
    <dbReference type="NCBI Taxonomy" id="1291555"/>
    <lineage>
        <taxon>Bacteria</taxon>
        <taxon>Bacillati</taxon>
        <taxon>Actinomycetota</taxon>
        <taxon>Actinomycetes</taxon>
        <taxon>Streptosporangiales</taxon>
        <taxon>Streptosporangiaceae</taxon>
        <taxon>Nonomuraea</taxon>
    </lineage>
</organism>
<feature type="compositionally biased region" description="Basic and acidic residues" evidence="7">
    <location>
        <begin position="214"/>
        <end position="231"/>
    </location>
</feature>
<feature type="region of interest" description="Disordered" evidence="7">
    <location>
        <begin position="419"/>
        <end position="450"/>
    </location>
</feature>
<comment type="similarity">
    <text evidence="1">In the C-terminal section; belongs to the transposase 35 family.</text>
</comment>
<keyword evidence="5" id="KW-0238">DNA-binding</keyword>
<dbReference type="RefSeq" id="WP_246651316.1">
    <property type="nucleotide sequence ID" value="NZ_JAHKRM010000008.1"/>
</dbReference>
<dbReference type="Pfam" id="PF12323">
    <property type="entry name" value="HTH_OrfB_IS605"/>
    <property type="match status" value="1"/>
</dbReference>
<dbReference type="EMBL" id="JBHUCM010000005">
    <property type="protein sequence ID" value="MFD1536738.1"/>
    <property type="molecule type" value="Genomic_DNA"/>
</dbReference>
<evidence type="ECO:0000256" key="5">
    <source>
        <dbReference type="ARBA" id="ARBA00023125"/>
    </source>
</evidence>
<dbReference type="InterPro" id="IPR010095">
    <property type="entry name" value="Cas12f1-like_TNB"/>
</dbReference>
<dbReference type="Proteomes" id="UP001597097">
    <property type="component" value="Unassembled WGS sequence"/>
</dbReference>
<keyword evidence="6" id="KW-0233">DNA recombination</keyword>
<evidence type="ECO:0000256" key="3">
    <source>
        <dbReference type="ARBA" id="ARBA00022723"/>
    </source>
</evidence>
<keyword evidence="11" id="KW-0255">Endonuclease</keyword>
<evidence type="ECO:0000313" key="11">
    <source>
        <dbReference type="EMBL" id="MFD1536738.1"/>
    </source>
</evidence>
<feature type="region of interest" description="Disordered" evidence="7">
    <location>
        <begin position="201"/>
        <end position="232"/>
    </location>
</feature>
<evidence type="ECO:0000313" key="12">
    <source>
        <dbReference type="Proteomes" id="UP001597097"/>
    </source>
</evidence>
<evidence type="ECO:0000256" key="2">
    <source>
        <dbReference type="ARBA" id="ARBA00022578"/>
    </source>
</evidence>
<keyword evidence="3" id="KW-0479">Metal-binding</keyword>
<evidence type="ECO:0000259" key="10">
    <source>
        <dbReference type="Pfam" id="PF12323"/>
    </source>
</evidence>
<dbReference type="InterPro" id="IPR001959">
    <property type="entry name" value="Transposase"/>
</dbReference>
<feature type="domain" description="Probable transposase IS891/IS1136/IS1341" evidence="8">
    <location>
        <begin position="241"/>
        <end position="307"/>
    </location>
</feature>
<protein>
    <submittedName>
        <fullName evidence="11">RNA-guided endonuclease InsQ/TnpB family protein</fullName>
    </submittedName>
</protein>
<evidence type="ECO:0000256" key="7">
    <source>
        <dbReference type="SAM" id="MobiDB-lite"/>
    </source>
</evidence>
<keyword evidence="11" id="KW-0540">Nuclease</keyword>
<dbReference type="Pfam" id="PF07282">
    <property type="entry name" value="Cas12f1-like_TNB"/>
    <property type="match status" value="1"/>
</dbReference>
<name>A0ABW4G235_9ACTN</name>
<keyword evidence="11" id="KW-0378">Hydrolase</keyword>
<dbReference type="NCBIfam" id="NF040570">
    <property type="entry name" value="guided_TnpB"/>
    <property type="match status" value="1"/>
</dbReference>
<evidence type="ECO:0000256" key="6">
    <source>
        <dbReference type="ARBA" id="ARBA00023172"/>
    </source>
</evidence>
<gene>
    <name evidence="11" type="ORF">ACFSJ0_06825</name>
</gene>
<keyword evidence="2" id="KW-0815">Transposition</keyword>
<reference evidence="12" key="1">
    <citation type="journal article" date="2019" name="Int. J. Syst. Evol. Microbiol.">
        <title>The Global Catalogue of Microorganisms (GCM) 10K type strain sequencing project: providing services to taxonomists for standard genome sequencing and annotation.</title>
        <authorList>
            <consortium name="The Broad Institute Genomics Platform"/>
            <consortium name="The Broad Institute Genome Sequencing Center for Infectious Disease"/>
            <person name="Wu L."/>
            <person name="Ma J."/>
        </authorList>
    </citation>
    <scope>NUCLEOTIDE SEQUENCE [LARGE SCALE GENOMIC DNA]</scope>
    <source>
        <strain evidence="12">CGMCC 1.15399</strain>
    </source>
</reference>
<evidence type="ECO:0000259" key="9">
    <source>
        <dbReference type="Pfam" id="PF07282"/>
    </source>
</evidence>
<dbReference type="GO" id="GO:0004519">
    <property type="term" value="F:endonuclease activity"/>
    <property type="evidence" value="ECO:0007669"/>
    <property type="project" value="UniProtKB-KW"/>
</dbReference>
<feature type="domain" description="Cas12f1-like TNB" evidence="9">
    <location>
        <begin position="342"/>
        <end position="410"/>
    </location>
</feature>
<accession>A0ABW4G235</accession>